<dbReference type="EMBL" id="HACA01031603">
    <property type="protein sequence ID" value="CDW48964.1"/>
    <property type="molecule type" value="Transcribed_RNA"/>
</dbReference>
<reference evidence="1" key="1">
    <citation type="submission" date="2014-05" db="EMBL/GenBank/DDBJ databases">
        <authorList>
            <person name="Chronopoulou M."/>
        </authorList>
    </citation>
    <scope>NUCLEOTIDE SEQUENCE</scope>
    <source>
        <tissue evidence="1">Whole organism</tissue>
    </source>
</reference>
<feature type="non-terminal residue" evidence="1">
    <location>
        <position position="1"/>
    </location>
</feature>
<proteinExistence type="predicted"/>
<protein>
    <submittedName>
        <fullName evidence="1">Uncharacterized protein</fullName>
    </submittedName>
</protein>
<sequence length="60" mass="7292">LSPFHLYKLRIRNFEGFCHRREVVLQIEHRRKVAGQELFLSSLRHHPHRHSQACPEEYSD</sequence>
<evidence type="ECO:0000313" key="1">
    <source>
        <dbReference type="EMBL" id="CDW48964.1"/>
    </source>
</evidence>
<dbReference type="AlphaFoldDB" id="A0A0K2VET3"/>
<accession>A0A0K2VET3</accession>
<organism evidence="1">
    <name type="scientific">Lepeophtheirus salmonis</name>
    <name type="common">Salmon louse</name>
    <name type="synonym">Caligus salmonis</name>
    <dbReference type="NCBI Taxonomy" id="72036"/>
    <lineage>
        <taxon>Eukaryota</taxon>
        <taxon>Metazoa</taxon>
        <taxon>Ecdysozoa</taxon>
        <taxon>Arthropoda</taxon>
        <taxon>Crustacea</taxon>
        <taxon>Multicrustacea</taxon>
        <taxon>Hexanauplia</taxon>
        <taxon>Copepoda</taxon>
        <taxon>Siphonostomatoida</taxon>
        <taxon>Caligidae</taxon>
        <taxon>Lepeophtheirus</taxon>
    </lineage>
</organism>
<name>A0A0K2VET3_LEPSM</name>